<evidence type="ECO:0000313" key="2">
    <source>
        <dbReference type="Proteomes" id="UP000499080"/>
    </source>
</evidence>
<name>A0A4Y2SAI8_ARAVE</name>
<evidence type="ECO:0000313" key="1">
    <source>
        <dbReference type="EMBL" id="GBN85254.1"/>
    </source>
</evidence>
<dbReference type="Proteomes" id="UP000499080">
    <property type="component" value="Unassembled WGS sequence"/>
</dbReference>
<sequence length="125" mass="13723">MSRPVAVFRTGDRGARLVPRKSKGLKIHSTYTVVQTDGELATFGRGRDSHNLLELNCSAMPTAKLRHWVGRGSQNLFYAHQRAKTTANLRHWVKGGGGAQVSFAPVASYSQNPPLVTTVTQLHEI</sequence>
<organism evidence="1 2">
    <name type="scientific">Araneus ventricosus</name>
    <name type="common">Orbweaver spider</name>
    <name type="synonym">Epeira ventricosa</name>
    <dbReference type="NCBI Taxonomy" id="182803"/>
    <lineage>
        <taxon>Eukaryota</taxon>
        <taxon>Metazoa</taxon>
        <taxon>Ecdysozoa</taxon>
        <taxon>Arthropoda</taxon>
        <taxon>Chelicerata</taxon>
        <taxon>Arachnida</taxon>
        <taxon>Araneae</taxon>
        <taxon>Araneomorphae</taxon>
        <taxon>Entelegynae</taxon>
        <taxon>Araneoidea</taxon>
        <taxon>Araneidae</taxon>
        <taxon>Araneus</taxon>
    </lineage>
</organism>
<dbReference type="EMBL" id="BGPR01020694">
    <property type="protein sequence ID" value="GBN85254.1"/>
    <property type="molecule type" value="Genomic_DNA"/>
</dbReference>
<gene>
    <name evidence="1" type="ORF">AVEN_206596_1</name>
</gene>
<reference evidence="1 2" key="1">
    <citation type="journal article" date="2019" name="Sci. Rep.">
        <title>Orb-weaving spider Araneus ventricosus genome elucidates the spidroin gene catalogue.</title>
        <authorList>
            <person name="Kono N."/>
            <person name="Nakamura H."/>
            <person name="Ohtoshi R."/>
            <person name="Moran D.A.P."/>
            <person name="Shinohara A."/>
            <person name="Yoshida Y."/>
            <person name="Fujiwara M."/>
            <person name="Mori M."/>
            <person name="Tomita M."/>
            <person name="Arakawa K."/>
        </authorList>
    </citation>
    <scope>NUCLEOTIDE SEQUENCE [LARGE SCALE GENOMIC DNA]</scope>
</reference>
<proteinExistence type="predicted"/>
<keyword evidence="2" id="KW-1185">Reference proteome</keyword>
<dbReference type="AlphaFoldDB" id="A0A4Y2SAI8"/>
<comment type="caution">
    <text evidence="1">The sequence shown here is derived from an EMBL/GenBank/DDBJ whole genome shotgun (WGS) entry which is preliminary data.</text>
</comment>
<protein>
    <submittedName>
        <fullName evidence="1">Uncharacterized protein</fullName>
    </submittedName>
</protein>
<accession>A0A4Y2SAI8</accession>